<accession>A0A915I5B9</accession>
<keyword evidence="1" id="KW-1185">Reference proteome</keyword>
<protein>
    <submittedName>
        <fullName evidence="2">Uncharacterized protein</fullName>
    </submittedName>
</protein>
<proteinExistence type="predicted"/>
<dbReference type="AlphaFoldDB" id="A0A915I5B9"/>
<dbReference type="WBParaSite" id="nRc.2.0.1.t09040-RA">
    <property type="protein sequence ID" value="nRc.2.0.1.t09040-RA"/>
    <property type="gene ID" value="nRc.2.0.1.g09040"/>
</dbReference>
<name>A0A915I5B9_ROMCU</name>
<sequence length="170" mass="19645">MSYGNQLSEGHFCNNSCGIDTSDGYSRFVRLENVCIFLYANGERYDTFNGFCELETSVAEFSKDCKQIRSWGNANQQQSLYCKDVYENNIRPPQLNSIEEVIIDPYRAPEGYCLISESNMPAGKMIPCAKMPHDWSLKDERCRVYESIAKSKQRQFFSCRDYAQKNGSWQ</sequence>
<evidence type="ECO:0000313" key="1">
    <source>
        <dbReference type="Proteomes" id="UP000887565"/>
    </source>
</evidence>
<organism evidence="1 2">
    <name type="scientific">Romanomermis culicivorax</name>
    <name type="common">Nematode worm</name>
    <dbReference type="NCBI Taxonomy" id="13658"/>
    <lineage>
        <taxon>Eukaryota</taxon>
        <taxon>Metazoa</taxon>
        <taxon>Ecdysozoa</taxon>
        <taxon>Nematoda</taxon>
        <taxon>Enoplea</taxon>
        <taxon>Dorylaimia</taxon>
        <taxon>Mermithida</taxon>
        <taxon>Mermithoidea</taxon>
        <taxon>Mermithidae</taxon>
        <taxon>Romanomermis</taxon>
    </lineage>
</organism>
<dbReference type="Proteomes" id="UP000887565">
    <property type="component" value="Unplaced"/>
</dbReference>
<reference evidence="2" key="1">
    <citation type="submission" date="2022-11" db="UniProtKB">
        <authorList>
            <consortium name="WormBaseParasite"/>
        </authorList>
    </citation>
    <scope>IDENTIFICATION</scope>
</reference>
<evidence type="ECO:0000313" key="2">
    <source>
        <dbReference type="WBParaSite" id="nRc.2.0.1.t09040-RA"/>
    </source>
</evidence>